<evidence type="ECO:0000313" key="10">
    <source>
        <dbReference type="Proteomes" id="UP000487268"/>
    </source>
</evidence>
<dbReference type="CDD" id="cd08010">
    <property type="entry name" value="MltG_like"/>
    <property type="match status" value="1"/>
</dbReference>
<dbReference type="PANTHER" id="PTHR30518:SF2">
    <property type="entry name" value="ENDOLYTIC MUREIN TRANSGLYCOSYLASE"/>
    <property type="match status" value="1"/>
</dbReference>
<dbReference type="RefSeq" id="WP_153542036.1">
    <property type="nucleotide sequence ID" value="NZ_WEGH01000007.1"/>
</dbReference>
<dbReference type="OrthoDB" id="9814591at2"/>
<dbReference type="Gene3D" id="3.30.1490.480">
    <property type="entry name" value="Endolytic murein transglycosylase"/>
    <property type="match status" value="1"/>
</dbReference>
<keyword evidence="1 7" id="KW-1003">Cell membrane</keyword>
<proteinExistence type="inferred from homology"/>
<dbReference type="AlphaFoldDB" id="A0A7K0CAK3"/>
<dbReference type="GO" id="GO:0008932">
    <property type="term" value="F:lytic endotransglycosylase activity"/>
    <property type="evidence" value="ECO:0007669"/>
    <property type="project" value="UniProtKB-UniRule"/>
</dbReference>
<dbReference type="NCBIfam" id="TIGR00247">
    <property type="entry name" value="endolytic transglycosylase MltG"/>
    <property type="match status" value="1"/>
</dbReference>
<gene>
    <name evidence="7 9" type="primary">mltG</name>
    <name evidence="9" type="ORF">ACRB68_79230</name>
</gene>
<dbReference type="Pfam" id="PF02618">
    <property type="entry name" value="YceG"/>
    <property type="match status" value="1"/>
</dbReference>
<accession>A0A7K0CAK3</accession>
<evidence type="ECO:0000256" key="4">
    <source>
        <dbReference type="ARBA" id="ARBA00023136"/>
    </source>
</evidence>
<comment type="catalytic activity">
    <reaction evidence="7">
        <text>a peptidoglycan chain = a peptidoglycan chain with N-acetyl-1,6-anhydromuramyl-[peptide] at the reducing end + a peptidoglycan chain with N-acetylglucosamine at the non-reducing end.</text>
        <dbReference type="EC" id="4.2.2.29"/>
    </reaction>
</comment>
<comment type="similarity">
    <text evidence="7">Belongs to the transglycosylase MltG family.</text>
</comment>
<dbReference type="Proteomes" id="UP000487268">
    <property type="component" value="Unassembled WGS sequence"/>
</dbReference>
<dbReference type="EC" id="4.2.2.29" evidence="7"/>
<evidence type="ECO:0000256" key="5">
    <source>
        <dbReference type="ARBA" id="ARBA00023239"/>
    </source>
</evidence>
<evidence type="ECO:0000313" key="9">
    <source>
        <dbReference type="EMBL" id="MQY09794.1"/>
    </source>
</evidence>
<feature type="transmembrane region" description="Helical" evidence="7">
    <location>
        <begin position="41"/>
        <end position="67"/>
    </location>
</feature>
<feature type="site" description="Important for catalytic activity" evidence="7">
    <location>
        <position position="263"/>
    </location>
</feature>
<keyword evidence="3 7" id="KW-1133">Transmembrane helix</keyword>
<evidence type="ECO:0000256" key="3">
    <source>
        <dbReference type="ARBA" id="ARBA00022989"/>
    </source>
</evidence>
<feature type="compositionally biased region" description="Basic residues" evidence="8">
    <location>
        <begin position="25"/>
        <end position="37"/>
    </location>
</feature>
<keyword evidence="6 7" id="KW-0961">Cell wall biogenesis/degradation</keyword>
<reference evidence="9 10" key="1">
    <citation type="submission" date="2019-10" db="EMBL/GenBank/DDBJ databases">
        <title>Actinomadura rubteroloni sp. nov. and Actinomadura macrotermitis sp. nov., isolated from the gut of fungus growing-termite Macrotermes natalensis.</title>
        <authorList>
            <person name="Benndorf R."/>
            <person name="Martin K."/>
            <person name="Kuefner M."/>
            <person name="De Beer W."/>
            <person name="Kaster A.-K."/>
            <person name="Vollmers J."/>
            <person name="Poulsen M."/>
            <person name="Beemelmanns C."/>
        </authorList>
    </citation>
    <scope>NUCLEOTIDE SEQUENCE [LARGE SCALE GENOMIC DNA]</scope>
    <source>
        <strain evidence="9 10">RB68</strain>
    </source>
</reference>
<evidence type="ECO:0000256" key="2">
    <source>
        <dbReference type="ARBA" id="ARBA00022692"/>
    </source>
</evidence>
<dbReference type="EMBL" id="WEGH01000007">
    <property type="protein sequence ID" value="MQY09794.1"/>
    <property type="molecule type" value="Genomic_DNA"/>
</dbReference>
<name>A0A7K0CAK3_9ACTN</name>
<dbReference type="GO" id="GO:0071555">
    <property type="term" value="P:cell wall organization"/>
    <property type="evidence" value="ECO:0007669"/>
    <property type="project" value="UniProtKB-KW"/>
</dbReference>
<feature type="region of interest" description="Disordered" evidence="8">
    <location>
        <begin position="1"/>
        <end position="37"/>
    </location>
</feature>
<keyword evidence="5 7" id="KW-0456">Lyase</keyword>
<evidence type="ECO:0000256" key="7">
    <source>
        <dbReference type="HAMAP-Rule" id="MF_02065"/>
    </source>
</evidence>
<sequence>MSDLDLFAEPGGRGGPQAEEPLSRRAQRRNRRKQQRRRRKGSAAFLFALAFIVAVFGTAGVFGFAWLDNRMHPPDYSGPGAGNVSVQIKEGATGASIATTLQEHDVVKSVRGFMKVYAKETRASSIQPGYYQMRLRMSSQAAMAMLLDPRSRAGSQIIIPEGQRAYEIYALMSKKTGIPVRTFENAAKNRRALGLPSYAQSVEGYLYPGRYDLSPNATAPQILKQMVARYNQEAASTGLEAKARAAHLSPAALVNLASLIQAEGGKPEDLPKISRVLYNRIKAGMPFGFDTTILYYLKKRTLTVTEQETKIQTPWNTYINKGLPPGPICNPGPDAIEAALKPENGDWLYFVATDPSRKITKFASTEDERKRLVAEFRAWQKAHPGN</sequence>
<keyword evidence="4 7" id="KW-0472">Membrane</keyword>
<dbReference type="GO" id="GO:0009252">
    <property type="term" value="P:peptidoglycan biosynthetic process"/>
    <property type="evidence" value="ECO:0007669"/>
    <property type="project" value="UniProtKB-UniRule"/>
</dbReference>
<organism evidence="9 10">
    <name type="scientific">Actinomadura macrotermitis</name>
    <dbReference type="NCBI Taxonomy" id="2585200"/>
    <lineage>
        <taxon>Bacteria</taxon>
        <taxon>Bacillati</taxon>
        <taxon>Actinomycetota</taxon>
        <taxon>Actinomycetes</taxon>
        <taxon>Streptosporangiales</taxon>
        <taxon>Thermomonosporaceae</taxon>
        <taxon>Actinomadura</taxon>
    </lineage>
</organism>
<comment type="caution">
    <text evidence="9">The sequence shown here is derived from an EMBL/GenBank/DDBJ whole genome shotgun (WGS) entry which is preliminary data.</text>
</comment>
<dbReference type="PANTHER" id="PTHR30518">
    <property type="entry name" value="ENDOLYTIC MUREIN TRANSGLYCOSYLASE"/>
    <property type="match status" value="1"/>
</dbReference>
<keyword evidence="10" id="KW-1185">Reference proteome</keyword>
<comment type="function">
    <text evidence="7">Functions as a peptidoglycan terminase that cleaves nascent peptidoglycan strands endolytically to terminate their elongation.</text>
</comment>
<keyword evidence="2 7" id="KW-0812">Transmembrane</keyword>
<protein>
    <recommendedName>
        <fullName evidence="7">Endolytic murein transglycosylase</fullName>
        <ecNumber evidence="7">4.2.2.29</ecNumber>
    </recommendedName>
    <alternativeName>
        <fullName evidence="7">Peptidoglycan lytic transglycosylase</fullName>
    </alternativeName>
    <alternativeName>
        <fullName evidence="7">Peptidoglycan polymerization terminase</fullName>
    </alternativeName>
</protein>
<evidence type="ECO:0000256" key="6">
    <source>
        <dbReference type="ARBA" id="ARBA00023316"/>
    </source>
</evidence>
<evidence type="ECO:0000256" key="1">
    <source>
        <dbReference type="ARBA" id="ARBA00022475"/>
    </source>
</evidence>
<dbReference type="GO" id="GO:0005886">
    <property type="term" value="C:plasma membrane"/>
    <property type="evidence" value="ECO:0007669"/>
    <property type="project" value="UniProtKB-SubCell"/>
</dbReference>
<dbReference type="HAMAP" id="MF_02065">
    <property type="entry name" value="MltG"/>
    <property type="match status" value="1"/>
</dbReference>
<dbReference type="InterPro" id="IPR003770">
    <property type="entry name" value="MLTG-like"/>
</dbReference>
<evidence type="ECO:0000256" key="8">
    <source>
        <dbReference type="SAM" id="MobiDB-lite"/>
    </source>
</evidence>
<comment type="subcellular location">
    <subcellularLocation>
        <location evidence="7">Cell membrane</location>
        <topology evidence="7">Single-pass membrane protein</topology>
    </subcellularLocation>
</comment>